<proteinExistence type="predicted"/>
<organism evidence="1">
    <name type="scientific">hydrothermal vent metagenome</name>
    <dbReference type="NCBI Taxonomy" id="652676"/>
    <lineage>
        <taxon>unclassified sequences</taxon>
        <taxon>metagenomes</taxon>
        <taxon>ecological metagenomes</taxon>
    </lineage>
</organism>
<protein>
    <submittedName>
        <fullName evidence="1">Uncharacterized protein</fullName>
    </submittedName>
</protein>
<evidence type="ECO:0000313" key="1">
    <source>
        <dbReference type="EMBL" id="CUS55921.1"/>
    </source>
</evidence>
<dbReference type="EMBL" id="CZQD01000014">
    <property type="protein sequence ID" value="CUS55921.1"/>
    <property type="molecule type" value="Genomic_DNA"/>
</dbReference>
<accession>A0A160TY57</accession>
<reference evidence="1" key="1">
    <citation type="submission" date="2015-10" db="EMBL/GenBank/DDBJ databases">
        <authorList>
            <person name="Gilbert D.G."/>
        </authorList>
    </citation>
    <scope>NUCLEOTIDE SEQUENCE</scope>
</reference>
<sequence length="118" mass="13186">MKSCLEEVGLHTTTVLAPSKLGLMEIALPWRETPLHERTLDSRGNPTDETLALTGLRLLERTAKQNPMHKLTLELPGQAKVWLDKTGAPLLDKLSDKYGQRFTYLASTKPMPTVYQTA</sequence>
<dbReference type="AlphaFoldDB" id="A0A160TY57"/>
<gene>
    <name evidence="1" type="ORF">MGWOODY_Hyp1163</name>
</gene>
<name>A0A160TY57_9ZZZZ</name>